<dbReference type="eggNOG" id="KOG1217">
    <property type="taxonomic scope" value="Eukaryota"/>
</dbReference>
<dbReference type="PANTHER" id="PTHR24273">
    <property type="entry name" value="FI04643P-RELATED"/>
    <property type="match status" value="1"/>
</dbReference>
<dbReference type="PANTHER" id="PTHR24273:SF32">
    <property type="entry name" value="HYALIN"/>
    <property type="match status" value="1"/>
</dbReference>
<protein>
    <recommendedName>
        <fullName evidence="2">HYR domain-containing protein</fullName>
    </recommendedName>
</protein>
<dbReference type="EMBL" id="CH991584">
    <property type="protein sequence ID" value="EDQ84590.1"/>
    <property type="molecule type" value="Genomic_DNA"/>
</dbReference>
<keyword evidence="1" id="KW-0677">Repeat</keyword>
<evidence type="ECO:0000313" key="4">
    <source>
        <dbReference type="Proteomes" id="UP000001357"/>
    </source>
</evidence>
<dbReference type="RefSeq" id="XP_001750617.1">
    <property type="nucleotide sequence ID" value="XM_001750565.1"/>
</dbReference>
<accession>A9VCZ9</accession>
<dbReference type="KEGG" id="mbr:MONBRDRAFT_12678"/>
<dbReference type="GeneID" id="5895866"/>
<proteinExistence type="predicted"/>
<dbReference type="STRING" id="81824.A9VCZ9"/>
<name>A9VCZ9_MONBE</name>
<organism evidence="3 4">
    <name type="scientific">Monosiga brevicollis</name>
    <name type="common">Choanoflagellate</name>
    <dbReference type="NCBI Taxonomy" id="81824"/>
    <lineage>
        <taxon>Eukaryota</taxon>
        <taxon>Choanoflagellata</taxon>
        <taxon>Craspedida</taxon>
        <taxon>Salpingoecidae</taxon>
        <taxon>Monosiga</taxon>
    </lineage>
</organism>
<dbReference type="InParanoid" id="A9VCZ9"/>
<keyword evidence="4" id="KW-1185">Reference proteome</keyword>
<sequence length="354" mass="37203">MNRCPASAHLHDPTIACLGISNVLVPVSCAINFFCSYRRVGNKCVRAKVCPVAPWPARISSQVMPFGSRRAPVQWGKWILGLGVLLRLTDALTCPNFLLGPAPADGPNQNFVLLFDTPATPNDAQSVTCVPNVSTPLALGATGTLVCIARDHAGLEVATCQVAYAVADATPPLISCPADISADNDIGLALGQARFADPSVVDQSVTDLSCVPSSGAQLPLGQTQINCTVTDAFNLSSSCLFSATIRDVEAPNINCPTNRYRSVTAPNTEGDVYWSAPFAGDNSGAGVDTFCSHSPGTVFALGTHVVACNATDPSGNTAFCSFLVTVSDGNTDCYERWSAWSACSNCPQRQIARW</sequence>
<dbReference type="PROSITE" id="PS50825">
    <property type="entry name" value="HYR"/>
    <property type="match status" value="1"/>
</dbReference>
<reference evidence="3 4" key="1">
    <citation type="journal article" date="2008" name="Nature">
        <title>The genome of the choanoflagellate Monosiga brevicollis and the origin of metazoans.</title>
        <authorList>
            <consortium name="JGI Sequencing"/>
            <person name="King N."/>
            <person name="Westbrook M.J."/>
            <person name="Young S.L."/>
            <person name="Kuo A."/>
            <person name="Abedin M."/>
            <person name="Chapman J."/>
            <person name="Fairclough S."/>
            <person name="Hellsten U."/>
            <person name="Isogai Y."/>
            <person name="Letunic I."/>
            <person name="Marr M."/>
            <person name="Pincus D."/>
            <person name="Putnam N."/>
            <person name="Rokas A."/>
            <person name="Wright K.J."/>
            <person name="Zuzow R."/>
            <person name="Dirks W."/>
            <person name="Good M."/>
            <person name="Goodstein D."/>
            <person name="Lemons D."/>
            <person name="Li W."/>
            <person name="Lyons J.B."/>
            <person name="Morris A."/>
            <person name="Nichols S."/>
            <person name="Richter D.J."/>
            <person name="Salamov A."/>
            <person name="Bork P."/>
            <person name="Lim W.A."/>
            <person name="Manning G."/>
            <person name="Miller W.T."/>
            <person name="McGinnis W."/>
            <person name="Shapiro H."/>
            <person name="Tjian R."/>
            <person name="Grigoriev I.V."/>
            <person name="Rokhsar D."/>
        </authorList>
    </citation>
    <scope>NUCLEOTIDE SEQUENCE [LARGE SCALE GENOMIC DNA]</scope>
    <source>
        <strain evidence="4">MX1 / ATCC 50154</strain>
    </source>
</reference>
<dbReference type="Pfam" id="PF02494">
    <property type="entry name" value="HYR"/>
    <property type="match status" value="2"/>
</dbReference>
<evidence type="ECO:0000259" key="2">
    <source>
        <dbReference type="PROSITE" id="PS50825"/>
    </source>
</evidence>
<dbReference type="Proteomes" id="UP000001357">
    <property type="component" value="Unassembled WGS sequence"/>
</dbReference>
<evidence type="ECO:0000313" key="3">
    <source>
        <dbReference type="EMBL" id="EDQ84590.1"/>
    </source>
</evidence>
<dbReference type="InterPro" id="IPR003410">
    <property type="entry name" value="HYR_dom"/>
</dbReference>
<gene>
    <name evidence="3" type="ORF">MONBRDRAFT_12678</name>
</gene>
<dbReference type="AlphaFoldDB" id="A9VCZ9"/>
<feature type="domain" description="HYR" evidence="2">
    <location>
        <begin position="246"/>
        <end position="328"/>
    </location>
</feature>
<evidence type="ECO:0000256" key="1">
    <source>
        <dbReference type="ARBA" id="ARBA00022737"/>
    </source>
</evidence>